<evidence type="ECO:0000256" key="21">
    <source>
        <dbReference type="ARBA" id="ARBA00048050"/>
    </source>
</evidence>
<dbReference type="Ensembl" id="ENSTNIT00000003014.1">
    <property type="protein sequence ID" value="ENSTNIP00000001298.1"/>
    <property type="gene ID" value="ENSTNIG00000001056.1"/>
</dbReference>
<evidence type="ECO:0000256" key="18">
    <source>
        <dbReference type="ARBA" id="ARBA00042545"/>
    </source>
</evidence>
<evidence type="ECO:0000256" key="24">
    <source>
        <dbReference type="SAM" id="Phobius"/>
    </source>
</evidence>
<keyword evidence="3" id="KW-0328">Glycosyltransferase</keyword>
<proteinExistence type="inferred from homology"/>
<evidence type="ECO:0000256" key="22">
    <source>
        <dbReference type="ARBA" id="ARBA00048805"/>
    </source>
</evidence>
<evidence type="ECO:0000256" key="10">
    <source>
        <dbReference type="ARBA" id="ARBA00023136"/>
    </source>
</evidence>
<name>H3BZ82_TETNG</name>
<evidence type="ECO:0000256" key="11">
    <source>
        <dbReference type="ARBA" id="ARBA00023157"/>
    </source>
</evidence>
<dbReference type="FunFam" id="3.90.1480.20:FF:000006">
    <property type="entry name" value="ST3 beta-galactoside alpha-2,3-sialyltransferase 5"/>
    <property type="match status" value="1"/>
</dbReference>
<keyword evidence="9" id="KW-0443">Lipid metabolism</keyword>
<keyword evidence="4" id="KW-0808">Transferase</keyword>
<dbReference type="AlphaFoldDB" id="H3BZ82"/>
<dbReference type="GO" id="GO:0006688">
    <property type="term" value="P:glycosphingolipid biosynthetic process"/>
    <property type="evidence" value="ECO:0007669"/>
    <property type="project" value="Ensembl"/>
</dbReference>
<feature type="transmembrane region" description="Helical" evidence="24">
    <location>
        <begin position="20"/>
        <end position="40"/>
    </location>
</feature>
<reference evidence="26" key="1">
    <citation type="journal article" date="2004" name="Nature">
        <title>Genome duplication in the teleost fish Tetraodon nigroviridis reveals the early vertebrate proto-karyotype.</title>
        <authorList>
            <person name="Jaillon O."/>
            <person name="Aury J.-M."/>
            <person name="Brunet F."/>
            <person name="Petit J.-L."/>
            <person name="Stange-Thomann N."/>
            <person name="Mauceli E."/>
            <person name="Bouneau L."/>
            <person name="Fischer C."/>
            <person name="Ozouf-Costaz C."/>
            <person name="Bernot A."/>
            <person name="Nicaud S."/>
            <person name="Jaffe D."/>
            <person name="Fisher S."/>
            <person name="Lutfalla G."/>
            <person name="Dossat C."/>
            <person name="Segurens B."/>
            <person name="Dasilva C."/>
            <person name="Salanoubat M."/>
            <person name="Levy M."/>
            <person name="Boudet N."/>
            <person name="Castellano S."/>
            <person name="Anthouard V."/>
            <person name="Jubin C."/>
            <person name="Castelli V."/>
            <person name="Katinka M."/>
            <person name="Vacherie B."/>
            <person name="Biemont C."/>
            <person name="Skalli Z."/>
            <person name="Cattolico L."/>
            <person name="Poulain J."/>
            <person name="De Berardinis V."/>
            <person name="Cruaud C."/>
            <person name="Duprat S."/>
            <person name="Brottier P."/>
            <person name="Coutanceau J.-P."/>
            <person name="Gouzy J."/>
            <person name="Parra G."/>
            <person name="Lardier G."/>
            <person name="Chapple C."/>
            <person name="McKernan K.J."/>
            <person name="McEwan P."/>
            <person name="Bosak S."/>
            <person name="Kellis M."/>
            <person name="Volff J.-N."/>
            <person name="Guigo R."/>
            <person name="Zody M.C."/>
            <person name="Mesirov J."/>
            <person name="Lindblad-Toh K."/>
            <person name="Birren B."/>
            <person name="Nusbaum C."/>
            <person name="Kahn D."/>
            <person name="Robinson-Rechavi M."/>
            <person name="Laudet V."/>
            <person name="Schachter V."/>
            <person name="Quetier F."/>
            <person name="Saurin W."/>
            <person name="Scarpelli C."/>
            <person name="Wincker P."/>
            <person name="Lander E.S."/>
            <person name="Weissenbach J."/>
            <person name="Roest Crollius H."/>
        </authorList>
    </citation>
    <scope>NUCLEOTIDE SEQUENCE [LARGE SCALE GENOMIC DNA]</scope>
</reference>
<evidence type="ECO:0000256" key="4">
    <source>
        <dbReference type="ARBA" id="ARBA00022679"/>
    </source>
</evidence>
<evidence type="ECO:0000313" key="26">
    <source>
        <dbReference type="Proteomes" id="UP000007303"/>
    </source>
</evidence>
<evidence type="ECO:0000256" key="15">
    <source>
        <dbReference type="ARBA" id="ARBA00041341"/>
    </source>
</evidence>
<comment type="catalytic activity">
    <reaction evidence="22">
        <text>ganglioside GA2 (d18:1(4E)/18:0) + CMP-N-acetyl-beta-neuraminate = ganglioside GM2 (d18:1(4E)/18:0) + CMP + H(+)</text>
        <dbReference type="Rhea" id="RHEA:41776"/>
        <dbReference type="ChEBI" id="CHEBI:15378"/>
        <dbReference type="ChEBI" id="CHEBI:57812"/>
        <dbReference type="ChEBI" id="CHEBI:60377"/>
        <dbReference type="ChEBI" id="CHEBI:78485"/>
        <dbReference type="ChEBI" id="CHEBI:78486"/>
    </reaction>
    <physiologicalReaction direction="left-to-right" evidence="22">
        <dbReference type="Rhea" id="RHEA:41777"/>
    </physiologicalReaction>
</comment>
<comment type="catalytic activity">
    <reaction evidence="23">
        <text>ganglioside GA1 (d18:1(4E)/18:0) + CMP-N-acetyl-beta-neuraminate = ganglioside GM1 (d18:1(4E)/18:0) + CMP + H(+)</text>
        <dbReference type="Rhea" id="RHEA:41784"/>
        <dbReference type="ChEBI" id="CHEBI:15378"/>
        <dbReference type="ChEBI" id="CHEBI:57812"/>
        <dbReference type="ChEBI" id="CHEBI:60377"/>
        <dbReference type="ChEBI" id="CHEBI:73110"/>
        <dbReference type="ChEBI" id="CHEBI:78484"/>
    </reaction>
    <physiologicalReaction direction="left-to-right" evidence="23">
        <dbReference type="Rhea" id="RHEA:41785"/>
    </physiologicalReaction>
</comment>
<evidence type="ECO:0000256" key="9">
    <source>
        <dbReference type="ARBA" id="ARBA00023098"/>
    </source>
</evidence>
<evidence type="ECO:0000256" key="13">
    <source>
        <dbReference type="ARBA" id="ARBA00039111"/>
    </source>
</evidence>
<dbReference type="PANTHER" id="PTHR13713:SF60">
    <property type="entry name" value="LACTOSYLCERAMIDE ALPHA-2,3-SIALYLTRANSFERASE"/>
    <property type="match status" value="1"/>
</dbReference>
<keyword evidence="11" id="KW-1015">Disulfide bond</keyword>
<evidence type="ECO:0000313" key="25">
    <source>
        <dbReference type="Ensembl" id="ENSTNIP00000001298.1"/>
    </source>
</evidence>
<comment type="catalytic activity">
    <reaction evidence="21">
        <text>a beta-D-Gal-(1&lt;-&gt;1')-ceramide + CMP-N-acetyl-beta-neuraminate = N-acetyl-alpha-neuraminosyl-(2-&gt;3)-beta-D-galactosyl-(1&lt;-&gt;1')-ceramide + CMP + H(+)</text>
        <dbReference type="Rhea" id="RHEA:41780"/>
        <dbReference type="ChEBI" id="CHEBI:15378"/>
        <dbReference type="ChEBI" id="CHEBI:57812"/>
        <dbReference type="ChEBI" id="CHEBI:60377"/>
        <dbReference type="ChEBI" id="CHEBI:82643"/>
        <dbReference type="ChEBI" id="CHEBI:143593"/>
    </reaction>
    <physiologicalReaction direction="left-to-right" evidence="21">
        <dbReference type="Rhea" id="RHEA:41781"/>
    </physiologicalReaction>
</comment>
<comment type="similarity">
    <text evidence="2">Belongs to the glycosyltransferase 29 family.</text>
</comment>
<comment type="subcellular location">
    <subcellularLocation>
        <location evidence="1">Golgi apparatus membrane</location>
        <topology evidence="1">Single-pass type II membrane protein</topology>
    </subcellularLocation>
</comment>
<dbReference type="InterPro" id="IPR001675">
    <property type="entry name" value="Glyco_trans_29"/>
</dbReference>
<reference evidence="25" key="3">
    <citation type="submission" date="2025-09" db="UniProtKB">
        <authorList>
            <consortium name="Ensembl"/>
        </authorList>
    </citation>
    <scope>IDENTIFICATION</scope>
</reference>
<dbReference type="Gene3D" id="3.90.1480.20">
    <property type="entry name" value="Glycosyl transferase family 29"/>
    <property type="match status" value="1"/>
</dbReference>
<keyword evidence="26" id="KW-1185">Reference proteome</keyword>
<evidence type="ECO:0000256" key="3">
    <source>
        <dbReference type="ARBA" id="ARBA00022676"/>
    </source>
</evidence>
<keyword evidence="6" id="KW-0735">Signal-anchor</keyword>
<dbReference type="PANTHER" id="PTHR13713">
    <property type="entry name" value="SIALYLTRANSFERASE"/>
    <property type="match status" value="1"/>
</dbReference>
<evidence type="ECO:0000256" key="20">
    <source>
        <dbReference type="ARBA" id="ARBA00045587"/>
    </source>
</evidence>
<evidence type="ECO:0000256" key="12">
    <source>
        <dbReference type="ARBA" id="ARBA00023180"/>
    </source>
</evidence>
<evidence type="ECO:0000256" key="1">
    <source>
        <dbReference type="ARBA" id="ARBA00004323"/>
    </source>
</evidence>
<dbReference type="GeneTree" id="ENSGT00940000157929"/>
<comment type="function">
    <text evidence="20">Transfers the sialyl group (N-acetyl-alpha-neuraminyl or NeuAc) from CMP-NeuAc to the non-reducing terminal galactose (Gal) of glycosphingolipids forming gangliosides (important molecules involved in the regulation of multiple cellular processes, including cell proliferation and differentiation, apoptosis, embryogenesis, development, and oncogenesis). Mainly involved in the biosynthesis of ganglioside GM3 but can also use different glycolipids as substrate acceptors such as D-galactosylceramide (GalCer), asialo-GM2 (GA2) and asialo-GM1 (GA1), although less preferentially than beta-D-Gal-(1-&gt;4)-beta-D-Glc-(1&lt;-&gt;1)-Cer (LacCer).</text>
</comment>
<evidence type="ECO:0000256" key="14">
    <source>
        <dbReference type="ARBA" id="ARBA00039792"/>
    </source>
</evidence>
<evidence type="ECO:0000256" key="5">
    <source>
        <dbReference type="ARBA" id="ARBA00022692"/>
    </source>
</evidence>
<dbReference type="HOGENOM" id="CLU_032020_3_2_1"/>
<comment type="catalytic activity">
    <reaction evidence="19">
        <text>a beta-D-Gal-(1-&gt;4)-beta-D-Glc-(1&lt;-&gt;1)-Cer(d18:1(4E)) + CMP-N-acetyl-beta-neuraminate = a ganglioside GM3 (d18:1(4E)) + CMP + H(+)</text>
        <dbReference type="Rhea" id="RHEA:18417"/>
        <dbReference type="ChEBI" id="CHEBI:15378"/>
        <dbReference type="ChEBI" id="CHEBI:17950"/>
        <dbReference type="ChEBI" id="CHEBI:57812"/>
        <dbReference type="ChEBI" id="CHEBI:60065"/>
        <dbReference type="ChEBI" id="CHEBI:60377"/>
        <dbReference type="EC" id="2.4.3.9"/>
    </reaction>
    <physiologicalReaction direction="left-to-right" evidence="19">
        <dbReference type="Rhea" id="RHEA:18418"/>
    </physiologicalReaction>
</comment>
<evidence type="ECO:0000256" key="2">
    <source>
        <dbReference type="ARBA" id="ARBA00006003"/>
    </source>
</evidence>
<dbReference type="Proteomes" id="UP000007303">
    <property type="component" value="Unassembled WGS sequence"/>
</dbReference>
<sequence>YTRILKQKQCYDIKQCRCVLYLLCAAVLSLICLLSFHLLLMETGEAVAWHVSPRHKKLVNDHVIQVLGAQCLPSRTRKSLFSYLPSSLHAPQPFLWKDDSLTDDLFLYPPPFGFQGLQSKVERLLKHLKLPRSDAAHQLRNGSRACQRCVVVGNGGILKGLGLGALIDRFDVVIRLNSGPLGEYAPDVGNRTTIRMSYPEGTPLHWADPDPDAVFVAVVYKGVDVSWTSAMMNRLPVSLWDWLFFWQKVPDHIPLDSSRFRLLNPQVIRETALHLLRFPPPRWRLWGSEKNIPTIGLSALTLASLLCDEVSLAGFGYNFSGNGAPLHYYDNQPTRVMQQQTSHNVQKETEFLQKLVGEGAITDLTGGIRCTFC</sequence>
<evidence type="ECO:0000256" key="6">
    <source>
        <dbReference type="ARBA" id="ARBA00022968"/>
    </source>
</evidence>
<dbReference type="InParanoid" id="H3BZ82"/>
<evidence type="ECO:0000256" key="23">
    <source>
        <dbReference type="ARBA" id="ARBA00049539"/>
    </source>
</evidence>
<evidence type="ECO:0000256" key="8">
    <source>
        <dbReference type="ARBA" id="ARBA00023034"/>
    </source>
</evidence>
<evidence type="ECO:0000256" key="17">
    <source>
        <dbReference type="ARBA" id="ARBA00041976"/>
    </source>
</evidence>
<keyword evidence="7 24" id="KW-1133">Transmembrane helix</keyword>
<keyword evidence="10 24" id="KW-0472">Membrane</keyword>
<dbReference type="GO" id="GO:0000139">
    <property type="term" value="C:Golgi membrane"/>
    <property type="evidence" value="ECO:0007669"/>
    <property type="project" value="UniProtKB-SubCell"/>
</dbReference>
<dbReference type="InterPro" id="IPR051142">
    <property type="entry name" value="Glycosyltransferase_29"/>
</dbReference>
<evidence type="ECO:0000256" key="19">
    <source>
        <dbReference type="ARBA" id="ARBA00043651"/>
    </source>
</evidence>
<accession>H3BZ82</accession>
<organism evidence="25 26">
    <name type="scientific">Tetraodon nigroviridis</name>
    <name type="common">Spotted green pufferfish</name>
    <name type="synonym">Chelonodon nigroviridis</name>
    <dbReference type="NCBI Taxonomy" id="99883"/>
    <lineage>
        <taxon>Eukaryota</taxon>
        <taxon>Metazoa</taxon>
        <taxon>Chordata</taxon>
        <taxon>Craniata</taxon>
        <taxon>Vertebrata</taxon>
        <taxon>Euteleostomi</taxon>
        <taxon>Actinopterygii</taxon>
        <taxon>Neopterygii</taxon>
        <taxon>Teleostei</taxon>
        <taxon>Neoteleostei</taxon>
        <taxon>Acanthomorphata</taxon>
        <taxon>Eupercaria</taxon>
        <taxon>Tetraodontiformes</taxon>
        <taxon>Tetradontoidea</taxon>
        <taxon>Tetraodontidae</taxon>
        <taxon>Tetraodon</taxon>
    </lineage>
</organism>
<dbReference type="STRING" id="99883.ENSTNIP00000001298"/>
<dbReference type="GO" id="GO:0047291">
    <property type="term" value="F:lactosylceramide alpha-2,3-sialyltransferase activity"/>
    <property type="evidence" value="ECO:0007669"/>
    <property type="project" value="UniProtKB-EC"/>
</dbReference>
<dbReference type="OMA" id="HMTQPFL"/>
<keyword evidence="8" id="KW-0333">Golgi apparatus</keyword>
<evidence type="ECO:0000256" key="16">
    <source>
        <dbReference type="ARBA" id="ARBA00041896"/>
    </source>
</evidence>
<dbReference type="Pfam" id="PF00777">
    <property type="entry name" value="Glyco_transf_29"/>
    <property type="match status" value="1"/>
</dbReference>
<evidence type="ECO:0000256" key="7">
    <source>
        <dbReference type="ARBA" id="ARBA00022989"/>
    </source>
</evidence>
<reference evidence="25" key="2">
    <citation type="submission" date="2025-08" db="UniProtKB">
        <authorList>
            <consortium name="Ensembl"/>
        </authorList>
    </citation>
    <scope>IDENTIFICATION</scope>
</reference>
<keyword evidence="12" id="KW-0325">Glycoprotein</keyword>
<keyword evidence="5 24" id="KW-0812">Transmembrane</keyword>
<dbReference type="InterPro" id="IPR038578">
    <property type="entry name" value="GT29-like_sf"/>
</dbReference>
<protein>
    <recommendedName>
        <fullName evidence="14">Lactosylceramide alpha-2,3-sialyltransferase</fullName>
        <ecNumber evidence="13">2.4.3.9</ecNumber>
    </recommendedName>
    <alternativeName>
        <fullName evidence="15">CMP-NeuAc:lactosylceramide alpha-2,3-sialyltransferase</fullName>
    </alternativeName>
    <alternativeName>
        <fullName evidence="18">Ganglioside GM3 synthase</fullName>
    </alternativeName>
    <alternativeName>
        <fullName evidence="17">ST3Gal V</fullName>
    </alternativeName>
    <alternativeName>
        <fullName evidence="16">Sialyltransferase 9</fullName>
    </alternativeName>
</protein>
<dbReference type="EC" id="2.4.3.9" evidence="13"/>